<sequence length="156" mass="17141">MSSIFEEASCGYRTEAADSSGDWTCVPLETTTRSVLHLCHLPTDECAKWVDSTRNAASCCWTNRDFCLARCQSVTRLLRADIRDGIPMQCAAAVMSRLYCSALSRSCNPTRFLPGSALPGGSRLLTLEEDPLQTGMSCGTRYAPGATPRLQVFRYK</sequence>
<accession>A0A833T0E9</accession>
<organism evidence="1 3">
    <name type="scientific">Phytophthora infestans</name>
    <name type="common">Potato late blight agent</name>
    <name type="synonym">Botrytis infestans</name>
    <dbReference type="NCBI Taxonomy" id="4787"/>
    <lineage>
        <taxon>Eukaryota</taxon>
        <taxon>Sar</taxon>
        <taxon>Stramenopiles</taxon>
        <taxon>Oomycota</taxon>
        <taxon>Peronosporomycetes</taxon>
        <taxon>Peronosporales</taxon>
        <taxon>Peronosporaceae</taxon>
        <taxon>Phytophthora</taxon>
    </lineage>
</organism>
<dbReference type="Proteomes" id="UP000704712">
    <property type="component" value="Unassembled WGS sequence"/>
</dbReference>
<evidence type="ECO:0000313" key="3">
    <source>
        <dbReference type="Proteomes" id="UP000602510"/>
    </source>
</evidence>
<proteinExistence type="predicted"/>
<name>A0A833T0E9_PHYIN</name>
<dbReference type="Proteomes" id="UP000602510">
    <property type="component" value="Unassembled WGS sequence"/>
</dbReference>
<dbReference type="AlphaFoldDB" id="A0A833T0E9"/>
<dbReference type="EMBL" id="JAACNO010001512">
    <property type="protein sequence ID" value="KAF4140100.1"/>
    <property type="molecule type" value="Genomic_DNA"/>
</dbReference>
<reference evidence="1" key="1">
    <citation type="submission" date="2020-04" db="EMBL/GenBank/DDBJ databases">
        <title>Hybrid Assembly of Korean Phytophthora infestans isolates.</title>
        <authorList>
            <person name="Prokchorchik M."/>
            <person name="Lee Y."/>
            <person name="Seo J."/>
            <person name="Cho J.-H."/>
            <person name="Park Y.-E."/>
            <person name="Jang D.-C."/>
            <person name="Im J.-S."/>
            <person name="Choi J.-G."/>
            <person name="Park H.-J."/>
            <person name="Lee G.-B."/>
            <person name="Lee Y.-G."/>
            <person name="Hong S.-Y."/>
            <person name="Cho K."/>
            <person name="Sohn K.H."/>
        </authorList>
    </citation>
    <scope>NUCLEOTIDE SEQUENCE</scope>
    <source>
        <strain evidence="1">KR_1_A1</strain>
        <strain evidence="2">KR_2_A2</strain>
    </source>
</reference>
<gene>
    <name evidence="1" type="ORF">GN244_ATG02959</name>
    <name evidence="2" type="ORF">GN958_ATG10709</name>
</gene>
<keyword evidence="3" id="KW-1185">Reference proteome</keyword>
<protein>
    <submittedName>
        <fullName evidence="1">Uncharacterized protein</fullName>
    </submittedName>
</protein>
<evidence type="ECO:0000313" key="1">
    <source>
        <dbReference type="EMBL" id="KAF4044732.1"/>
    </source>
</evidence>
<comment type="caution">
    <text evidence="1">The sequence shown here is derived from an EMBL/GenBank/DDBJ whole genome shotgun (WGS) entry which is preliminary data.</text>
</comment>
<evidence type="ECO:0000313" key="2">
    <source>
        <dbReference type="EMBL" id="KAF4140100.1"/>
    </source>
</evidence>
<dbReference type="EMBL" id="WSZM01000062">
    <property type="protein sequence ID" value="KAF4044732.1"/>
    <property type="molecule type" value="Genomic_DNA"/>
</dbReference>